<dbReference type="Gene3D" id="1.20.5.170">
    <property type="match status" value="1"/>
</dbReference>
<keyword evidence="4" id="KW-1185">Reference proteome</keyword>
<comment type="caution">
    <text evidence="3">The sequence shown here is derived from an EMBL/GenBank/DDBJ whole genome shotgun (WGS) entry which is preliminary data.</text>
</comment>
<evidence type="ECO:0000313" key="4">
    <source>
        <dbReference type="Proteomes" id="UP001497472"/>
    </source>
</evidence>
<dbReference type="AlphaFoldDB" id="A0AAV1J680"/>
<evidence type="ECO:0008006" key="5">
    <source>
        <dbReference type="Google" id="ProtNLM"/>
    </source>
</evidence>
<dbReference type="SUPFAM" id="SSF57997">
    <property type="entry name" value="Tropomyosin"/>
    <property type="match status" value="1"/>
</dbReference>
<evidence type="ECO:0000313" key="3">
    <source>
        <dbReference type="EMBL" id="CAK1544928.1"/>
    </source>
</evidence>
<feature type="region of interest" description="Disordered" evidence="2">
    <location>
        <begin position="1"/>
        <end position="24"/>
    </location>
</feature>
<evidence type="ECO:0000256" key="2">
    <source>
        <dbReference type="SAM" id="MobiDB-lite"/>
    </source>
</evidence>
<accession>A0AAV1J680</accession>
<dbReference type="EMBL" id="CAVLEF010000006">
    <property type="protein sequence ID" value="CAK1544928.1"/>
    <property type="molecule type" value="Genomic_DNA"/>
</dbReference>
<keyword evidence="1" id="KW-0175">Coiled coil</keyword>
<sequence length="274" mass="31233">MNSQKQGSASALDDGHSSDSNKPKQLKIYDVDGFLLFRQEIKDMLCTFQKEQNDKTEKFFAQQNSRLDSLEKSISDLSSKLVTIDSTSQDIEKSMDFLSKQVDGIQNKIDGLQSQWKSVSADLQAIEDQQEYLAKSLNKTCLEVRNVPKTDQSSKSSLYDHVLHLCRSLKVSVNSNDIRDVTRVTNRKDTSKTSFIVELTNTLRKNDILNAVKNFYKTHNNQPLSSDLLGISGDATTIYISEYLTRKTKRLFHLAKDWAKSHNYKYCWASNGHD</sequence>
<name>A0AAV1J680_9NEOP</name>
<feature type="coiled-coil region" evidence="1">
    <location>
        <begin position="60"/>
        <end position="115"/>
    </location>
</feature>
<feature type="compositionally biased region" description="Basic and acidic residues" evidence="2">
    <location>
        <begin position="13"/>
        <end position="24"/>
    </location>
</feature>
<organism evidence="3 4">
    <name type="scientific">Leptosia nina</name>
    <dbReference type="NCBI Taxonomy" id="320188"/>
    <lineage>
        <taxon>Eukaryota</taxon>
        <taxon>Metazoa</taxon>
        <taxon>Ecdysozoa</taxon>
        <taxon>Arthropoda</taxon>
        <taxon>Hexapoda</taxon>
        <taxon>Insecta</taxon>
        <taxon>Pterygota</taxon>
        <taxon>Neoptera</taxon>
        <taxon>Endopterygota</taxon>
        <taxon>Lepidoptera</taxon>
        <taxon>Glossata</taxon>
        <taxon>Ditrysia</taxon>
        <taxon>Papilionoidea</taxon>
        <taxon>Pieridae</taxon>
        <taxon>Pierinae</taxon>
        <taxon>Leptosia</taxon>
    </lineage>
</organism>
<reference evidence="3 4" key="1">
    <citation type="submission" date="2023-11" db="EMBL/GenBank/DDBJ databases">
        <authorList>
            <person name="Okamura Y."/>
        </authorList>
    </citation>
    <scope>NUCLEOTIDE SEQUENCE [LARGE SCALE GENOMIC DNA]</scope>
</reference>
<dbReference type="Proteomes" id="UP001497472">
    <property type="component" value="Unassembled WGS sequence"/>
</dbReference>
<evidence type="ECO:0000256" key="1">
    <source>
        <dbReference type="SAM" id="Coils"/>
    </source>
</evidence>
<gene>
    <name evidence="3" type="ORF">LNINA_LOCUS4632</name>
</gene>
<protein>
    <recommendedName>
        <fullName evidence="5">Zinc finger DNA binding protein</fullName>
    </recommendedName>
</protein>
<proteinExistence type="predicted"/>